<dbReference type="Proteomes" id="UP000614350">
    <property type="component" value="Unassembled WGS sequence"/>
</dbReference>
<sequence>MVVPVDFMPFSILDMMSYCNYIGQSRKKWDNTGDRQGELVLFSSDNILNIQWIDIQEDATHVHDGDVECL</sequence>
<accession>A0A834MYD1</accession>
<dbReference type="EMBL" id="JACSEA010000011">
    <property type="protein sequence ID" value="KAF7389090.1"/>
    <property type="molecule type" value="Genomic_DNA"/>
</dbReference>
<organism evidence="1 2">
    <name type="scientific">Vespula vulgaris</name>
    <name type="common">Yellow jacket</name>
    <name type="synonym">Wasp</name>
    <dbReference type="NCBI Taxonomy" id="7454"/>
    <lineage>
        <taxon>Eukaryota</taxon>
        <taxon>Metazoa</taxon>
        <taxon>Ecdysozoa</taxon>
        <taxon>Arthropoda</taxon>
        <taxon>Hexapoda</taxon>
        <taxon>Insecta</taxon>
        <taxon>Pterygota</taxon>
        <taxon>Neoptera</taxon>
        <taxon>Endopterygota</taxon>
        <taxon>Hymenoptera</taxon>
        <taxon>Apocrita</taxon>
        <taxon>Aculeata</taxon>
        <taxon>Vespoidea</taxon>
        <taxon>Vespidae</taxon>
        <taxon>Vespinae</taxon>
        <taxon>Vespula</taxon>
    </lineage>
</organism>
<evidence type="ECO:0000313" key="2">
    <source>
        <dbReference type="Proteomes" id="UP000614350"/>
    </source>
</evidence>
<protein>
    <submittedName>
        <fullName evidence="1">Uncharacterized protein</fullName>
    </submittedName>
</protein>
<proteinExistence type="predicted"/>
<name>A0A834MYD1_VESVU</name>
<dbReference type="AlphaFoldDB" id="A0A834MYD1"/>
<gene>
    <name evidence="1" type="ORF">HZH66_010227</name>
</gene>
<reference evidence="1" key="1">
    <citation type="journal article" date="2020" name="G3 (Bethesda)">
        <title>High-Quality Assemblies for Three Invasive Social Wasps from the &lt;i&gt;Vespula&lt;/i&gt; Genus.</title>
        <authorList>
            <person name="Harrop T.W.R."/>
            <person name="Guhlin J."/>
            <person name="McLaughlin G.M."/>
            <person name="Permina E."/>
            <person name="Stockwell P."/>
            <person name="Gilligan J."/>
            <person name="Le Lec M.F."/>
            <person name="Gruber M.A.M."/>
            <person name="Quinn O."/>
            <person name="Lovegrove M."/>
            <person name="Duncan E.J."/>
            <person name="Remnant E.J."/>
            <person name="Van Eeckhoven J."/>
            <person name="Graham B."/>
            <person name="Knapp R.A."/>
            <person name="Langford K.W."/>
            <person name="Kronenberg Z."/>
            <person name="Press M.O."/>
            <person name="Eacker S.M."/>
            <person name="Wilson-Rankin E.E."/>
            <person name="Purcell J."/>
            <person name="Lester P.J."/>
            <person name="Dearden P.K."/>
        </authorList>
    </citation>
    <scope>NUCLEOTIDE SEQUENCE</scope>
    <source>
        <strain evidence="1">Marl-1</strain>
    </source>
</reference>
<keyword evidence="2" id="KW-1185">Reference proteome</keyword>
<evidence type="ECO:0000313" key="1">
    <source>
        <dbReference type="EMBL" id="KAF7389090.1"/>
    </source>
</evidence>
<comment type="caution">
    <text evidence="1">The sequence shown here is derived from an EMBL/GenBank/DDBJ whole genome shotgun (WGS) entry which is preliminary data.</text>
</comment>